<dbReference type="PANTHER" id="PTHR35936:SF17">
    <property type="entry name" value="ARGININE-BINDING EXTRACELLULAR PROTEIN ARTP"/>
    <property type="match status" value="1"/>
</dbReference>
<accession>A0ABX8S6F4</accession>
<evidence type="ECO:0000259" key="2">
    <source>
        <dbReference type="SMART" id="SM00062"/>
    </source>
</evidence>
<dbReference type="PANTHER" id="PTHR35936">
    <property type="entry name" value="MEMBRANE-BOUND LYTIC MUREIN TRANSGLYCOSYLASE F"/>
    <property type="match status" value="1"/>
</dbReference>
<feature type="domain" description="Solute-binding protein family 3/N-terminal" evidence="2">
    <location>
        <begin position="53"/>
        <end position="278"/>
    </location>
</feature>
<sequence>MCLLAGGALLLTGCTSNNEDQQGSSGASTEAVQVTKADEIAATVPEKIKNAGKLVVGVNLPYQPNEYRDADGKIVGFDVDLLDAVAGVLGLSTDYQASDFDKIIPAIQAGTYDVGMSSFTDTKEREQVVDFTTYFNAGVQWAQQVDRPIDPNDACGKKVAVQSTTVQDTEEVPAKSAKCTAAGKPPIEIVKFDRQDDATNALVLGKVDAMSADSPVTAYAIKQSEGRIEASGPVFDSAPYGWPVAKGSPLATSLLQALEHLIADGTYATIADNWGVGAGKIEKPVINGAVG</sequence>
<proteinExistence type="predicted"/>
<name>A0ABX8S6F4_9ACTN</name>
<evidence type="ECO:0000256" key="1">
    <source>
        <dbReference type="ARBA" id="ARBA00022729"/>
    </source>
</evidence>
<reference evidence="3" key="1">
    <citation type="submission" date="2021-07" db="EMBL/GenBank/DDBJ databases">
        <title>Candidatus Kaistella beijingensis sp. nov. isolated from a municipal wastewater treatment plant is involved in sludge foaming.</title>
        <authorList>
            <person name="Song Y."/>
            <person name="Liu S.-J."/>
        </authorList>
    </citation>
    <scope>NUCLEOTIDE SEQUENCE</scope>
    <source>
        <strain evidence="3">DSM 43998</strain>
    </source>
</reference>
<dbReference type="Pfam" id="PF00497">
    <property type="entry name" value="SBP_bac_3"/>
    <property type="match status" value="1"/>
</dbReference>
<keyword evidence="4" id="KW-1185">Reference proteome</keyword>
<dbReference type="Proteomes" id="UP000887023">
    <property type="component" value="Chromosome"/>
</dbReference>
<gene>
    <name evidence="3" type="ORF">KV203_11395</name>
</gene>
<organism evidence="3 4">
    <name type="scientific">Skermania pinensis</name>
    <dbReference type="NCBI Taxonomy" id="39122"/>
    <lineage>
        <taxon>Bacteria</taxon>
        <taxon>Bacillati</taxon>
        <taxon>Actinomycetota</taxon>
        <taxon>Actinomycetes</taxon>
        <taxon>Mycobacteriales</taxon>
        <taxon>Gordoniaceae</taxon>
        <taxon>Skermania</taxon>
    </lineage>
</organism>
<dbReference type="Gene3D" id="3.40.190.10">
    <property type="entry name" value="Periplasmic binding protein-like II"/>
    <property type="match status" value="2"/>
</dbReference>
<dbReference type="EMBL" id="CP079105">
    <property type="protein sequence ID" value="QXQ12574.1"/>
    <property type="molecule type" value="Genomic_DNA"/>
</dbReference>
<dbReference type="InterPro" id="IPR001638">
    <property type="entry name" value="Solute-binding_3/MltF_N"/>
</dbReference>
<dbReference type="RefSeq" id="WP_066470726.1">
    <property type="nucleotide sequence ID" value="NZ_CBCRUZ010000017.1"/>
</dbReference>
<evidence type="ECO:0000313" key="4">
    <source>
        <dbReference type="Proteomes" id="UP000887023"/>
    </source>
</evidence>
<keyword evidence="1" id="KW-0732">Signal</keyword>
<dbReference type="SUPFAM" id="SSF53850">
    <property type="entry name" value="Periplasmic binding protein-like II"/>
    <property type="match status" value="1"/>
</dbReference>
<dbReference type="SMART" id="SM00062">
    <property type="entry name" value="PBPb"/>
    <property type="match status" value="1"/>
</dbReference>
<protein>
    <submittedName>
        <fullName evidence="3">ABC transporter substrate-binding protein</fullName>
    </submittedName>
</protein>
<dbReference type="CDD" id="cd01004">
    <property type="entry name" value="PBP2_MidA_like"/>
    <property type="match status" value="1"/>
</dbReference>
<evidence type="ECO:0000313" key="3">
    <source>
        <dbReference type="EMBL" id="QXQ12574.1"/>
    </source>
</evidence>